<evidence type="ECO:0000313" key="12">
    <source>
        <dbReference type="EMBL" id="SFT09440.1"/>
    </source>
</evidence>
<evidence type="ECO:0000256" key="7">
    <source>
        <dbReference type="ARBA" id="ARBA00034808"/>
    </source>
</evidence>
<evidence type="ECO:0000256" key="6">
    <source>
        <dbReference type="ARBA" id="ARBA00034617"/>
    </source>
</evidence>
<dbReference type="InterPro" id="IPR000212">
    <property type="entry name" value="DNA_helicase_UvrD/REP"/>
</dbReference>
<gene>
    <name evidence="12" type="ORF">SAMN05660206_111118</name>
</gene>
<keyword evidence="10" id="KW-1133">Transmembrane helix</keyword>
<evidence type="ECO:0000256" key="2">
    <source>
        <dbReference type="ARBA" id="ARBA00022801"/>
    </source>
</evidence>
<dbReference type="EMBL" id="FOZZ01000011">
    <property type="protein sequence ID" value="SFT09440.1"/>
    <property type="molecule type" value="Genomic_DNA"/>
</dbReference>
<evidence type="ECO:0000256" key="4">
    <source>
        <dbReference type="ARBA" id="ARBA00022840"/>
    </source>
</evidence>
<dbReference type="GO" id="GO:0005829">
    <property type="term" value="C:cytosol"/>
    <property type="evidence" value="ECO:0007669"/>
    <property type="project" value="TreeGrafter"/>
</dbReference>
<dbReference type="Gene3D" id="3.40.50.300">
    <property type="entry name" value="P-loop containing nucleotide triphosphate hydrolases"/>
    <property type="match status" value="3"/>
</dbReference>
<protein>
    <recommendedName>
        <fullName evidence="7">DNA 3'-5' helicase</fullName>
        <ecNumber evidence="7">5.6.2.4</ecNumber>
    </recommendedName>
</protein>
<keyword evidence="4 9" id="KW-0067">ATP-binding</keyword>
<dbReference type="STRING" id="683125.SAMN05660206_111118"/>
<dbReference type="PROSITE" id="PS51198">
    <property type="entry name" value="UVRD_HELICASE_ATP_BIND"/>
    <property type="match status" value="1"/>
</dbReference>
<keyword evidence="5" id="KW-0413">Isomerase</keyword>
<evidence type="ECO:0000256" key="8">
    <source>
        <dbReference type="ARBA" id="ARBA00048988"/>
    </source>
</evidence>
<name>A0A1I6V6Z4_9SPHI</name>
<dbReference type="EC" id="5.6.2.4" evidence="7"/>
<evidence type="ECO:0000256" key="10">
    <source>
        <dbReference type="SAM" id="Phobius"/>
    </source>
</evidence>
<dbReference type="GO" id="GO:0003677">
    <property type="term" value="F:DNA binding"/>
    <property type="evidence" value="ECO:0007669"/>
    <property type="project" value="InterPro"/>
</dbReference>
<organism evidence="12 13">
    <name type="scientific">Sphingobacterium wenxiniae</name>
    <dbReference type="NCBI Taxonomy" id="683125"/>
    <lineage>
        <taxon>Bacteria</taxon>
        <taxon>Pseudomonadati</taxon>
        <taxon>Bacteroidota</taxon>
        <taxon>Sphingobacteriia</taxon>
        <taxon>Sphingobacteriales</taxon>
        <taxon>Sphingobacteriaceae</taxon>
        <taxon>Sphingobacterium</taxon>
    </lineage>
</organism>
<dbReference type="SUPFAM" id="SSF52540">
    <property type="entry name" value="P-loop containing nucleoside triphosphate hydrolases"/>
    <property type="match status" value="1"/>
</dbReference>
<reference evidence="12 13" key="1">
    <citation type="submission" date="2016-10" db="EMBL/GenBank/DDBJ databases">
        <authorList>
            <person name="de Groot N.N."/>
        </authorList>
    </citation>
    <scope>NUCLEOTIDE SEQUENCE [LARGE SCALE GENOMIC DNA]</scope>
    <source>
        <strain evidence="12 13">DSM 22789</strain>
    </source>
</reference>
<dbReference type="Pfam" id="PF13361">
    <property type="entry name" value="UvrD_C"/>
    <property type="match status" value="1"/>
</dbReference>
<feature type="transmembrane region" description="Helical" evidence="10">
    <location>
        <begin position="6"/>
        <end position="24"/>
    </location>
</feature>
<dbReference type="PANTHER" id="PTHR11070">
    <property type="entry name" value="UVRD / RECB / PCRA DNA HELICASE FAMILY MEMBER"/>
    <property type="match status" value="1"/>
</dbReference>
<dbReference type="InterPro" id="IPR014017">
    <property type="entry name" value="DNA_helicase_UvrD-like_C"/>
</dbReference>
<dbReference type="PANTHER" id="PTHR11070:SF63">
    <property type="entry name" value="DNA HELICASE IV"/>
    <property type="match status" value="1"/>
</dbReference>
<keyword evidence="3 9" id="KW-0347">Helicase</keyword>
<dbReference type="GO" id="GO:0005524">
    <property type="term" value="F:ATP binding"/>
    <property type="evidence" value="ECO:0007669"/>
    <property type="project" value="UniProtKB-UniRule"/>
</dbReference>
<dbReference type="OrthoDB" id="9809039at2"/>
<evidence type="ECO:0000256" key="9">
    <source>
        <dbReference type="PROSITE-ProRule" id="PRU00560"/>
    </source>
</evidence>
<evidence type="ECO:0000256" key="1">
    <source>
        <dbReference type="ARBA" id="ARBA00022741"/>
    </source>
</evidence>
<comment type="catalytic activity">
    <reaction evidence="6">
        <text>Couples ATP hydrolysis with the unwinding of duplex DNA by translocating in the 3'-5' direction.</text>
        <dbReference type="EC" id="5.6.2.4"/>
    </reaction>
</comment>
<dbReference type="GO" id="GO:0000725">
    <property type="term" value="P:recombinational repair"/>
    <property type="evidence" value="ECO:0007669"/>
    <property type="project" value="TreeGrafter"/>
</dbReference>
<comment type="catalytic activity">
    <reaction evidence="8">
        <text>ATP + H2O = ADP + phosphate + H(+)</text>
        <dbReference type="Rhea" id="RHEA:13065"/>
        <dbReference type="ChEBI" id="CHEBI:15377"/>
        <dbReference type="ChEBI" id="CHEBI:15378"/>
        <dbReference type="ChEBI" id="CHEBI:30616"/>
        <dbReference type="ChEBI" id="CHEBI:43474"/>
        <dbReference type="ChEBI" id="CHEBI:456216"/>
        <dbReference type="EC" id="5.6.2.4"/>
    </reaction>
</comment>
<keyword evidence="10" id="KW-0812">Transmembrane</keyword>
<keyword evidence="13" id="KW-1185">Reference proteome</keyword>
<keyword evidence="2 9" id="KW-0378">Hydrolase</keyword>
<keyword evidence="10" id="KW-0472">Membrane</keyword>
<dbReference type="Proteomes" id="UP000198785">
    <property type="component" value="Unassembled WGS sequence"/>
</dbReference>
<dbReference type="InterPro" id="IPR027417">
    <property type="entry name" value="P-loop_NTPase"/>
</dbReference>
<feature type="domain" description="UvrD-like helicase ATP-binding" evidence="11">
    <location>
        <begin position="145"/>
        <end position="650"/>
    </location>
</feature>
<dbReference type="InterPro" id="IPR014016">
    <property type="entry name" value="UvrD-like_ATP-bd"/>
</dbReference>
<proteinExistence type="predicted"/>
<evidence type="ECO:0000256" key="3">
    <source>
        <dbReference type="ARBA" id="ARBA00022806"/>
    </source>
</evidence>
<evidence type="ECO:0000256" key="5">
    <source>
        <dbReference type="ARBA" id="ARBA00023235"/>
    </source>
</evidence>
<accession>A0A1I6V6Z4</accession>
<dbReference type="AlphaFoldDB" id="A0A1I6V6Z4"/>
<dbReference type="GO" id="GO:0043138">
    <property type="term" value="F:3'-5' DNA helicase activity"/>
    <property type="evidence" value="ECO:0007669"/>
    <property type="project" value="UniProtKB-EC"/>
</dbReference>
<evidence type="ECO:0000259" key="11">
    <source>
        <dbReference type="PROSITE" id="PS51198"/>
    </source>
</evidence>
<keyword evidence="1 9" id="KW-0547">Nucleotide-binding</keyword>
<sequence>MAASFKIILTCVIALISILVYNIYRKKEKSVKQKRLRVKELHTQYNKHLEKHADQINCIIKQVLPFEPKYCSHTDIQNKYETIKAELPIVDIPKDYVESHAGHQGYKDILWFLSNGETLRKGHNTAFIKYESHRCNNYFRTLLSNPLDKQQVDSILHDDDNTLVIAGAGCGKTTTVQGKVNYLLNNRLATPKEILLLSFAKKSADDLKEKLGHLGVECRTFHSLAYQIIKGVGRPADIIPPEETQQLITDIHKKLTSDATYLASFNDFVLNGLRPIKQENEFNSYKEYIAYLKDSEFESLKGMLSKKRFHKNDSNKTLSNEYVKSGQECYIANFLFLHGVEYSYETLYLYQKEIDANERYDKHKKRYRPDFTIYLNGYNEQSIKTCANPEDNLIYLEHYGIDENGDTPKFFDKKDGLSSSEHYRSIMQWKDEVHKLYRTTLIKSYSYEFTRKTIEENLIKQLLKHGVKLSPKSNKEIYAILQEAYSKEIDAVVTLIQTFIGLFKSNNQSFEELLQKNRDLFSYDHNLIVRNEQLIEVIERIYNQYQSELKDKQKIDFNDLINQAKEHTQRNDFLHPYKYLIVDEFQDISINRYELLNAIKKQRYCKLFAVGDDWQSIYRFTGSDLTLFKRFEEYFGHTIIKKIETTYRFAEPLIGISSNFILKNPNQTKKELRAGRNAHTEVVFEYEKNGDQPINQNLLDILQKLYLEYGDTLADKSITLLGRYNHDIDQLVSNINPIVQKDQNYIYVNTELKEVEVDNEGNTIRDNRLSLQKKIDFMTVHKAKGLESDIVILINCETGKYGFPAELSDDKILNLLLSGDDRYPNGEERRAFYVAMTRAKEKFYFLANKSRQSKFLTEIYAEHIGSQQEAVCCERCEGELRFIKDISNRFGLSKMFGCTNLKYGCDYTTFIKNTELSPLLALNQN</sequence>
<evidence type="ECO:0000313" key="13">
    <source>
        <dbReference type="Proteomes" id="UP000198785"/>
    </source>
</evidence>
<dbReference type="Pfam" id="PF13245">
    <property type="entry name" value="AAA_19"/>
    <property type="match status" value="1"/>
</dbReference>
<feature type="binding site" evidence="9">
    <location>
        <begin position="166"/>
        <end position="173"/>
    </location>
    <ligand>
        <name>ATP</name>
        <dbReference type="ChEBI" id="CHEBI:30616"/>
    </ligand>
</feature>
<dbReference type="GO" id="GO:0016887">
    <property type="term" value="F:ATP hydrolysis activity"/>
    <property type="evidence" value="ECO:0007669"/>
    <property type="project" value="RHEA"/>
</dbReference>